<protein>
    <submittedName>
        <fullName evidence="3">Biotin/lipoyl attachment domain-containing protein</fullName>
    </submittedName>
</protein>
<sequence length="144" mass="16465">MEKNWLEEEKMVRKFRVVVNGKEYIVEVEEIGNVRKKESAEKPAKEVSQKVIQEIPKEEPKPVVMEKEESPDQEEKLVKAPMAGIVLKLLVKEGQKVNVGDKLLVFEAMKMENELQSEFSGTVKEILVKEGDNIETGQILMKIV</sequence>
<dbReference type="CDD" id="cd06850">
    <property type="entry name" value="biotinyl_domain"/>
    <property type="match status" value="1"/>
</dbReference>
<evidence type="ECO:0000259" key="2">
    <source>
        <dbReference type="PROSITE" id="PS50968"/>
    </source>
</evidence>
<dbReference type="PATRIC" id="fig|93930.3.peg.1256"/>
<evidence type="ECO:0000313" key="4">
    <source>
        <dbReference type="Proteomes" id="UP000058636"/>
    </source>
</evidence>
<dbReference type="InterPro" id="IPR000089">
    <property type="entry name" value="Biotin_lipoyl"/>
</dbReference>
<dbReference type="FunFam" id="2.40.50.100:FF:000003">
    <property type="entry name" value="Acetyl-CoA carboxylase biotin carboxyl carrier protein"/>
    <property type="match status" value="1"/>
</dbReference>
<proteinExistence type="predicted"/>
<dbReference type="EMBL" id="LGFG01000001">
    <property type="protein sequence ID" value="KUK23859.1"/>
    <property type="molecule type" value="Genomic_DNA"/>
</dbReference>
<dbReference type="Gene3D" id="2.40.50.100">
    <property type="match status" value="1"/>
</dbReference>
<evidence type="ECO:0000256" key="1">
    <source>
        <dbReference type="ARBA" id="ARBA00023267"/>
    </source>
</evidence>
<dbReference type="PANTHER" id="PTHR45266">
    <property type="entry name" value="OXALOACETATE DECARBOXYLASE ALPHA CHAIN"/>
    <property type="match status" value="1"/>
</dbReference>
<dbReference type="PANTHER" id="PTHR45266:SF3">
    <property type="entry name" value="OXALOACETATE DECARBOXYLASE ALPHA CHAIN"/>
    <property type="match status" value="1"/>
</dbReference>
<dbReference type="SUPFAM" id="SSF51230">
    <property type="entry name" value="Single hybrid motif"/>
    <property type="match status" value="1"/>
</dbReference>
<dbReference type="Pfam" id="PF00364">
    <property type="entry name" value="Biotin_lipoyl"/>
    <property type="match status" value="1"/>
</dbReference>
<gene>
    <name evidence="3" type="ORF">XD57_0016</name>
</gene>
<dbReference type="Proteomes" id="UP000058636">
    <property type="component" value="Unassembled WGS sequence"/>
</dbReference>
<evidence type="ECO:0000313" key="3">
    <source>
        <dbReference type="EMBL" id="KUK23859.1"/>
    </source>
</evidence>
<name>A0A117L3P3_9THEM</name>
<comment type="caution">
    <text evidence="3">The sequence shown here is derived from an EMBL/GenBank/DDBJ whole genome shotgun (WGS) entry which is preliminary data.</text>
</comment>
<keyword evidence="1" id="KW-0092">Biotin</keyword>
<dbReference type="PROSITE" id="PS50968">
    <property type="entry name" value="BIOTINYL_LIPOYL"/>
    <property type="match status" value="1"/>
</dbReference>
<feature type="domain" description="Lipoyl-binding" evidence="2">
    <location>
        <begin position="65"/>
        <end position="144"/>
    </location>
</feature>
<reference evidence="3 4" key="1">
    <citation type="journal article" date="2015" name="MBio">
        <title>Genome-Resolved Metagenomic Analysis Reveals Roles for Candidate Phyla and Other Microbial Community Members in Biogeochemical Transformations in Oil Reservoirs.</title>
        <authorList>
            <person name="Hu P."/>
            <person name="Tom L."/>
            <person name="Singh A."/>
            <person name="Thomas B.C."/>
            <person name="Baker B.J."/>
            <person name="Piceno Y.M."/>
            <person name="Andersen G.L."/>
            <person name="Banfield J.F."/>
        </authorList>
    </citation>
    <scope>NUCLEOTIDE SEQUENCE [LARGE SCALE GENOMIC DNA]</scope>
    <source>
        <strain evidence="3">46_26</strain>
    </source>
</reference>
<dbReference type="InterPro" id="IPR050709">
    <property type="entry name" value="Biotin_Carboxyl_Carrier/Decarb"/>
</dbReference>
<accession>A0A117L3P3</accession>
<dbReference type="AlphaFoldDB" id="A0A117L3P3"/>
<organism evidence="3 4">
    <name type="scientific">Thermotoga petrophila</name>
    <dbReference type="NCBI Taxonomy" id="93929"/>
    <lineage>
        <taxon>Bacteria</taxon>
        <taxon>Thermotogati</taxon>
        <taxon>Thermotogota</taxon>
        <taxon>Thermotogae</taxon>
        <taxon>Thermotogales</taxon>
        <taxon>Thermotogaceae</taxon>
        <taxon>Thermotoga</taxon>
    </lineage>
</organism>
<dbReference type="InterPro" id="IPR011053">
    <property type="entry name" value="Single_hybrid_motif"/>
</dbReference>